<protein>
    <submittedName>
        <fullName evidence="1">Uncharacterized protein</fullName>
    </submittedName>
</protein>
<dbReference type="Proteomes" id="UP000019678">
    <property type="component" value="Unassembled WGS sequence"/>
</dbReference>
<proteinExistence type="predicted"/>
<reference evidence="1 2" key="1">
    <citation type="submission" date="2013-05" db="EMBL/GenBank/DDBJ databases">
        <title>Genome assembly of Chondromyces apiculatus DSM 436.</title>
        <authorList>
            <person name="Sharma G."/>
            <person name="Khatri I."/>
            <person name="Kaur C."/>
            <person name="Mayilraj S."/>
            <person name="Subramanian S."/>
        </authorList>
    </citation>
    <scope>NUCLEOTIDE SEQUENCE [LARGE SCALE GENOMIC DNA]</scope>
    <source>
        <strain evidence="1 2">DSM 436</strain>
    </source>
</reference>
<dbReference type="STRING" id="1192034.CAP_7957"/>
<accession>A0A017SXG6</accession>
<organism evidence="1 2">
    <name type="scientific">Chondromyces apiculatus DSM 436</name>
    <dbReference type="NCBI Taxonomy" id="1192034"/>
    <lineage>
        <taxon>Bacteria</taxon>
        <taxon>Pseudomonadati</taxon>
        <taxon>Myxococcota</taxon>
        <taxon>Polyangia</taxon>
        <taxon>Polyangiales</taxon>
        <taxon>Polyangiaceae</taxon>
        <taxon>Chondromyces</taxon>
    </lineage>
</organism>
<evidence type="ECO:0000313" key="2">
    <source>
        <dbReference type="Proteomes" id="UP000019678"/>
    </source>
</evidence>
<gene>
    <name evidence="1" type="ORF">CAP_7957</name>
</gene>
<name>A0A017SXG6_9BACT</name>
<dbReference type="RefSeq" id="WP_156041430.1">
    <property type="nucleotide sequence ID" value="NZ_ASRX01000075.1"/>
</dbReference>
<dbReference type="EMBL" id="ASRX01000075">
    <property type="protein sequence ID" value="EYF01638.1"/>
    <property type="molecule type" value="Genomic_DNA"/>
</dbReference>
<dbReference type="eggNOG" id="COG0574">
    <property type="taxonomic scope" value="Bacteria"/>
</dbReference>
<comment type="caution">
    <text evidence="1">The sequence shown here is derived from an EMBL/GenBank/DDBJ whole genome shotgun (WGS) entry which is preliminary data.</text>
</comment>
<evidence type="ECO:0000313" key="1">
    <source>
        <dbReference type="EMBL" id="EYF01638.1"/>
    </source>
</evidence>
<keyword evidence="2" id="KW-1185">Reference proteome</keyword>
<sequence length="54" mass="6238">MCVDLGRGGRVDGDARRYGWYAMDVEFKFDDDAAPDLPPTLYIKQARPYPGRWE</sequence>
<dbReference type="AlphaFoldDB" id="A0A017SXG6"/>